<evidence type="ECO:0000313" key="3">
    <source>
        <dbReference type="Proteomes" id="UP001274830"/>
    </source>
</evidence>
<evidence type="ECO:0000256" key="1">
    <source>
        <dbReference type="SAM" id="MobiDB-lite"/>
    </source>
</evidence>
<evidence type="ECO:0000313" key="2">
    <source>
        <dbReference type="EMBL" id="KAK3670797.1"/>
    </source>
</evidence>
<comment type="caution">
    <text evidence="2">The sequence shown here is derived from an EMBL/GenBank/DDBJ whole genome shotgun (WGS) entry which is preliminary data.</text>
</comment>
<feature type="region of interest" description="Disordered" evidence="1">
    <location>
        <begin position="1"/>
        <end position="51"/>
    </location>
</feature>
<keyword evidence="3" id="KW-1185">Reference proteome</keyword>
<name>A0AAE0TRZ9_9PEZI</name>
<dbReference type="AlphaFoldDB" id="A0AAE0TRZ9"/>
<feature type="compositionally biased region" description="Basic and acidic residues" evidence="1">
    <location>
        <begin position="23"/>
        <end position="40"/>
    </location>
</feature>
<feature type="compositionally biased region" description="Acidic residues" evidence="1">
    <location>
        <begin position="41"/>
        <end position="50"/>
    </location>
</feature>
<accession>A0AAE0TRZ9</accession>
<feature type="compositionally biased region" description="Polar residues" evidence="1">
    <location>
        <begin position="1"/>
        <end position="20"/>
    </location>
</feature>
<dbReference type="Proteomes" id="UP001274830">
    <property type="component" value="Unassembled WGS sequence"/>
</dbReference>
<gene>
    <name evidence="2" type="ORF">LTR78_009241</name>
</gene>
<organism evidence="2 3">
    <name type="scientific">Recurvomyces mirabilis</name>
    <dbReference type="NCBI Taxonomy" id="574656"/>
    <lineage>
        <taxon>Eukaryota</taxon>
        <taxon>Fungi</taxon>
        <taxon>Dikarya</taxon>
        <taxon>Ascomycota</taxon>
        <taxon>Pezizomycotina</taxon>
        <taxon>Dothideomycetes</taxon>
        <taxon>Dothideomycetidae</taxon>
        <taxon>Mycosphaerellales</taxon>
        <taxon>Teratosphaeriaceae</taxon>
        <taxon>Recurvomyces</taxon>
    </lineage>
</organism>
<reference evidence="2" key="1">
    <citation type="submission" date="2023-07" db="EMBL/GenBank/DDBJ databases">
        <title>Black Yeasts Isolated from many extreme environments.</title>
        <authorList>
            <person name="Coleine C."/>
            <person name="Stajich J.E."/>
            <person name="Selbmann L."/>
        </authorList>
    </citation>
    <scope>NUCLEOTIDE SEQUENCE</scope>
    <source>
        <strain evidence="2">CCFEE 5485</strain>
    </source>
</reference>
<sequence>MTMTTSMEPSADQSSTSNPRRSTRLDRFHAHDHEIGKVDQESDSDSDEDLYPIYEVEIPSDEDEANLRAAYRLPPRTASKLRQIYEASKAEHKRLRARVLGTQRERLQGVLERLERGPRTLRDEVAIERLRAVLGYDVAVHESDEVDGVIGEKAEDVLGGENFDGTGSEVEMRDAEEVDGVDLKAEMRDANEDVDVAGRANVVHGEAEGVKAAQGRVV</sequence>
<protein>
    <submittedName>
        <fullName evidence="2">Uncharacterized protein</fullName>
    </submittedName>
</protein>
<proteinExistence type="predicted"/>
<dbReference type="EMBL" id="JAUTXT010000050">
    <property type="protein sequence ID" value="KAK3670797.1"/>
    <property type="molecule type" value="Genomic_DNA"/>
</dbReference>